<dbReference type="SUPFAM" id="SSF57667">
    <property type="entry name" value="beta-beta-alpha zinc fingers"/>
    <property type="match status" value="3"/>
</dbReference>
<dbReference type="FunFam" id="3.30.160.60:FF:000003">
    <property type="entry name" value="Zinc finger protein 3 homolog"/>
    <property type="match status" value="1"/>
</dbReference>
<comment type="caution">
    <text evidence="13">The sequence shown here is derived from an EMBL/GenBank/DDBJ whole genome shotgun (WGS) entry which is preliminary data.</text>
</comment>
<dbReference type="SMART" id="SM00355">
    <property type="entry name" value="ZnF_C2H2"/>
    <property type="match status" value="6"/>
</dbReference>
<dbReference type="PANTHER" id="PTHR24394:SF29">
    <property type="entry name" value="MYONEURIN"/>
    <property type="match status" value="1"/>
</dbReference>
<dbReference type="InterPro" id="IPR036236">
    <property type="entry name" value="Znf_C2H2_sf"/>
</dbReference>
<feature type="domain" description="C2H2-type" evidence="12">
    <location>
        <begin position="174"/>
        <end position="201"/>
    </location>
</feature>
<name>A0A9D4P5E9_DERFA</name>
<dbReference type="PROSITE" id="PS50157">
    <property type="entry name" value="ZINC_FINGER_C2H2_2"/>
    <property type="match status" value="5"/>
</dbReference>
<keyword evidence="4" id="KW-0677">Repeat</keyword>
<dbReference type="Proteomes" id="UP000828236">
    <property type="component" value="Unassembled WGS sequence"/>
</dbReference>
<evidence type="ECO:0000256" key="6">
    <source>
        <dbReference type="ARBA" id="ARBA00022833"/>
    </source>
</evidence>
<sequence length="226" mass="26827">MDDLPITNSDNCTINSNDDDLQMNVDREFHCPKCPFEFATQNILNRHLRTHVPGRKFICSICGNRFQNKSNLNKHYRIHSNEKPFKCSHCNYSAKRKTDLDRHVVIHSIIKCQYCDYQTEQKLDLNKHQILEHSFLIKTIKEFSTTTDTISHNVSMNCIQMDNDETTKLPSYNYKCDICSKCFSTKSRFDRHKIIHTDERPFDCPNCNLKFKRKDHLQSHMKRKHL</sequence>
<keyword evidence="6" id="KW-0862">Zinc</keyword>
<dbReference type="Pfam" id="PF00096">
    <property type="entry name" value="zf-C2H2"/>
    <property type="match status" value="4"/>
</dbReference>
<evidence type="ECO:0000256" key="7">
    <source>
        <dbReference type="ARBA" id="ARBA00023015"/>
    </source>
</evidence>
<protein>
    <submittedName>
        <fullName evidence="13">Vascular endothelial zinc finger 1</fullName>
    </submittedName>
</protein>
<dbReference type="AlphaFoldDB" id="A0A9D4P5E9"/>
<dbReference type="FunFam" id="3.30.160.60:FF:000711">
    <property type="entry name" value="zinc finger protein 697"/>
    <property type="match status" value="1"/>
</dbReference>
<keyword evidence="8" id="KW-0238">DNA-binding</keyword>
<dbReference type="FunFam" id="3.30.160.60:FF:000624">
    <property type="entry name" value="zinc finger protein 697"/>
    <property type="match status" value="1"/>
</dbReference>
<organism evidence="13">
    <name type="scientific">Dermatophagoides farinae</name>
    <name type="common">American house dust mite</name>
    <dbReference type="NCBI Taxonomy" id="6954"/>
    <lineage>
        <taxon>Eukaryota</taxon>
        <taxon>Metazoa</taxon>
        <taxon>Ecdysozoa</taxon>
        <taxon>Arthropoda</taxon>
        <taxon>Chelicerata</taxon>
        <taxon>Arachnida</taxon>
        <taxon>Acari</taxon>
        <taxon>Acariformes</taxon>
        <taxon>Sarcoptiformes</taxon>
        <taxon>Astigmata</taxon>
        <taxon>Psoroptidia</taxon>
        <taxon>Analgoidea</taxon>
        <taxon>Pyroglyphidae</taxon>
        <taxon>Dermatophagoidinae</taxon>
        <taxon>Dermatophagoides</taxon>
    </lineage>
</organism>
<evidence type="ECO:0000259" key="12">
    <source>
        <dbReference type="PROSITE" id="PS50157"/>
    </source>
</evidence>
<dbReference type="EMBL" id="SDOV01000002">
    <property type="protein sequence ID" value="KAH7644282.1"/>
    <property type="molecule type" value="Genomic_DNA"/>
</dbReference>
<dbReference type="GO" id="GO:0003677">
    <property type="term" value="F:DNA binding"/>
    <property type="evidence" value="ECO:0007669"/>
    <property type="project" value="UniProtKB-KW"/>
</dbReference>
<evidence type="ECO:0000313" key="13">
    <source>
        <dbReference type="EMBL" id="KAH7644282.1"/>
    </source>
</evidence>
<evidence type="ECO:0000256" key="1">
    <source>
        <dbReference type="ARBA" id="ARBA00004123"/>
    </source>
</evidence>
<evidence type="ECO:0000256" key="3">
    <source>
        <dbReference type="ARBA" id="ARBA00022723"/>
    </source>
</evidence>
<evidence type="ECO:0000256" key="11">
    <source>
        <dbReference type="PROSITE-ProRule" id="PRU00042"/>
    </source>
</evidence>
<feature type="domain" description="C2H2-type" evidence="12">
    <location>
        <begin position="57"/>
        <end position="84"/>
    </location>
</feature>
<keyword evidence="5 11" id="KW-0863">Zinc-finger</keyword>
<evidence type="ECO:0000256" key="5">
    <source>
        <dbReference type="ARBA" id="ARBA00022771"/>
    </source>
</evidence>
<gene>
    <name evidence="13" type="ORF">HUG17_6644</name>
</gene>
<evidence type="ECO:0000256" key="8">
    <source>
        <dbReference type="ARBA" id="ARBA00023125"/>
    </source>
</evidence>
<dbReference type="GO" id="GO:0000981">
    <property type="term" value="F:DNA-binding transcription factor activity, RNA polymerase II-specific"/>
    <property type="evidence" value="ECO:0007669"/>
    <property type="project" value="TreeGrafter"/>
</dbReference>
<evidence type="ECO:0000256" key="9">
    <source>
        <dbReference type="ARBA" id="ARBA00023163"/>
    </source>
</evidence>
<reference evidence="13" key="2">
    <citation type="journal article" date="2021" name="World Allergy Organ. J.">
        <title>Chromosome-level assembly of Dermatophagoides farinae genome and transcriptome reveals two novel allergens Der f 37 and Der f 39.</title>
        <authorList>
            <person name="Chen J."/>
            <person name="Cai Z."/>
            <person name="Fan D."/>
            <person name="Hu J."/>
            <person name="Hou Y."/>
            <person name="He Y."/>
            <person name="Zhang Z."/>
            <person name="Zhao Z."/>
            <person name="Gao P."/>
            <person name="Hu W."/>
            <person name="Sun J."/>
            <person name="Li J."/>
            <person name="Ji K."/>
        </authorList>
    </citation>
    <scope>NUCLEOTIDE SEQUENCE</scope>
    <source>
        <strain evidence="13">JKM2019</strain>
    </source>
</reference>
<proteinExistence type="inferred from homology"/>
<dbReference type="InterPro" id="IPR013087">
    <property type="entry name" value="Znf_C2H2_type"/>
</dbReference>
<dbReference type="Gene3D" id="3.30.160.60">
    <property type="entry name" value="Classic Zinc Finger"/>
    <property type="match status" value="5"/>
</dbReference>
<feature type="domain" description="C2H2-type" evidence="12">
    <location>
        <begin position="202"/>
        <end position="226"/>
    </location>
</feature>
<dbReference type="PANTHER" id="PTHR24394">
    <property type="entry name" value="ZINC FINGER PROTEIN"/>
    <property type="match status" value="1"/>
</dbReference>
<dbReference type="GO" id="GO:0008270">
    <property type="term" value="F:zinc ion binding"/>
    <property type="evidence" value="ECO:0007669"/>
    <property type="project" value="UniProtKB-KW"/>
</dbReference>
<feature type="domain" description="C2H2-type" evidence="12">
    <location>
        <begin position="29"/>
        <end position="56"/>
    </location>
</feature>
<comment type="similarity">
    <text evidence="2">Belongs to the krueppel C2H2-type zinc-finger protein family.</text>
</comment>
<keyword evidence="10" id="KW-0539">Nucleus</keyword>
<keyword evidence="3" id="KW-0479">Metal-binding</keyword>
<evidence type="ECO:0000256" key="2">
    <source>
        <dbReference type="ARBA" id="ARBA00006991"/>
    </source>
</evidence>
<reference evidence="13" key="1">
    <citation type="submission" date="2020-06" db="EMBL/GenBank/DDBJ databases">
        <authorList>
            <person name="Ji K."/>
            <person name="Li J."/>
        </authorList>
    </citation>
    <scope>NUCLEOTIDE SEQUENCE</scope>
    <source>
        <strain evidence="13">JKM2019</strain>
        <tissue evidence="13">Whole body</tissue>
    </source>
</reference>
<dbReference type="FunFam" id="3.30.160.60:FF:000448">
    <property type="entry name" value="RE1-silencing transcription factor A"/>
    <property type="match status" value="1"/>
</dbReference>
<dbReference type="PROSITE" id="PS00028">
    <property type="entry name" value="ZINC_FINGER_C2H2_1"/>
    <property type="match status" value="4"/>
</dbReference>
<comment type="subcellular location">
    <subcellularLocation>
        <location evidence="1">Nucleus</location>
    </subcellularLocation>
</comment>
<evidence type="ECO:0000256" key="10">
    <source>
        <dbReference type="ARBA" id="ARBA00023242"/>
    </source>
</evidence>
<keyword evidence="9" id="KW-0804">Transcription</keyword>
<accession>A0A9D4P5E9</accession>
<dbReference type="GO" id="GO:0005634">
    <property type="term" value="C:nucleus"/>
    <property type="evidence" value="ECO:0007669"/>
    <property type="project" value="UniProtKB-SubCell"/>
</dbReference>
<feature type="domain" description="C2H2-type" evidence="12">
    <location>
        <begin position="85"/>
        <end position="108"/>
    </location>
</feature>
<keyword evidence="7" id="KW-0805">Transcription regulation</keyword>
<evidence type="ECO:0000256" key="4">
    <source>
        <dbReference type="ARBA" id="ARBA00022737"/>
    </source>
</evidence>